<dbReference type="AlphaFoldDB" id="S4PT96"/>
<organism evidence="1">
    <name type="scientific">Pararge aegeria</name>
    <name type="common">speckled wood butterfly</name>
    <dbReference type="NCBI Taxonomy" id="116150"/>
    <lineage>
        <taxon>Eukaryota</taxon>
        <taxon>Metazoa</taxon>
        <taxon>Ecdysozoa</taxon>
        <taxon>Arthropoda</taxon>
        <taxon>Hexapoda</taxon>
        <taxon>Insecta</taxon>
        <taxon>Pterygota</taxon>
        <taxon>Neoptera</taxon>
        <taxon>Endopterygota</taxon>
        <taxon>Lepidoptera</taxon>
        <taxon>Glossata</taxon>
        <taxon>Ditrysia</taxon>
        <taxon>Papilionoidea</taxon>
        <taxon>Nymphalidae</taxon>
        <taxon>Satyrinae</taxon>
        <taxon>Satyrini</taxon>
        <taxon>Parargina</taxon>
        <taxon>Pararge</taxon>
    </lineage>
</organism>
<proteinExistence type="predicted"/>
<dbReference type="EMBL" id="GAIX01012423">
    <property type="protein sequence ID" value="JAA80137.1"/>
    <property type="molecule type" value="Transcribed_RNA"/>
</dbReference>
<reference evidence="1" key="2">
    <citation type="submission" date="2013-05" db="EMBL/GenBank/DDBJ databases">
        <authorList>
            <person name="Carter J.-M."/>
            <person name="Baker S.C."/>
            <person name="Pink R."/>
            <person name="Carter D.R.F."/>
            <person name="Collins A."/>
            <person name="Tomlin J."/>
            <person name="Gibbs M."/>
            <person name="Breuker C.J."/>
        </authorList>
    </citation>
    <scope>NUCLEOTIDE SEQUENCE</scope>
    <source>
        <tissue evidence="1">Ovary</tissue>
    </source>
</reference>
<accession>S4PT96</accession>
<evidence type="ECO:0000313" key="1">
    <source>
        <dbReference type="EMBL" id="JAA80137.1"/>
    </source>
</evidence>
<protein>
    <submittedName>
        <fullName evidence="1">Uncharacterized protein</fullName>
    </submittedName>
</protein>
<name>S4PT96_9NEOP</name>
<sequence>MYLLYKISLSLYEIRANTVYNCSRNVNSAGQRYYIYLQGAVASEATRRRRDRAHYGLEPVDSRRGPPHLRMLRRRARRHMFLPRRARPGAQFSHTVRCLNVKLYRKHLSNNVSSESTIRYEL</sequence>
<reference evidence="1" key="1">
    <citation type="journal article" date="2013" name="BMC Genomics">
        <title>Unscrambling butterfly oogenesis.</title>
        <authorList>
            <person name="Carter J.M."/>
            <person name="Baker S.C."/>
            <person name="Pink R."/>
            <person name="Carter D.R."/>
            <person name="Collins A."/>
            <person name="Tomlin J."/>
            <person name="Gibbs M."/>
            <person name="Breuker C.J."/>
        </authorList>
    </citation>
    <scope>NUCLEOTIDE SEQUENCE</scope>
    <source>
        <tissue evidence="1">Ovary</tissue>
    </source>
</reference>